<gene>
    <name evidence="1" type="ORF">K431DRAFT_8600</name>
</gene>
<reference evidence="1" key="1">
    <citation type="journal article" date="2020" name="Stud. Mycol.">
        <title>101 Dothideomycetes genomes: a test case for predicting lifestyles and emergence of pathogens.</title>
        <authorList>
            <person name="Haridas S."/>
            <person name="Albert R."/>
            <person name="Binder M."/>
            <person name="Bloem J."/>
            <person name="Labutti K."/>
            <person name="Salamov A."/>
            <person name="Andreopoulos B."/>
            <person name="Baker S."/>
            <person name="Barry K."/>
            <person name="Bills G."/>
            <person name="Bluhm B."/>
            <person name="Cannon C."/>
            <person name="Castanera R."/>
            <person name="Culley D."/>
            <person name="Daum C."/>
            <person name="Ezra D."/>
            <person name="Gonzalez J."/>
            <person name="Henrissat B."/>
            <person name="Kuo A."/>
            <person name="Liang C."/>
            <person name="Lipzen A."/>
            <person name="Lutzoni F."/>
            <person name="Magnuson J."/>
            <person name="Mondo S."/>
            <person name="Nolan M."/>
            <person name="Ohm R."/>
            <person name="Pangilinan J."/>
            <person name="Park H.-J."/>
            <person name="Ramirez L."/>
            <person name="Alfaro M."/>
            <person name="Sun H."/>
            <person name="Tritt A."/>
            <person name="Yoshinaga Y."/>
            <person name="Zwiers L.-H."/>
            <person name="Turgeon B."/>
            <person name="Goodwin S."/>
            <person name="Spatafora J."/>
            <person name="Crous P."/>
            <person name="Grigoriev I."/>
        </authorList>
    </citation>
    <scope>NUCLEOTIDE SEQUENCE</scope>
    <source>
        <strain evidence="1">CBS 116435</strain>
    </source>
</reference>
<keyword evidence="2" id="KW-1185">Reference proteome</keyword>
<evidence type="ECO:0000313" key="2">
    <source>
        <dbReference type="Proteomes" id="UP000799441"/>
    </source>
</evidence>
<evidence type="ECO:0000313" key="1">
    <source>
        <dbReference type="EMBL" id="KAF2723838.1"/>
    </source>
</evidence>
<proteinExistence type="predicted"/>
<dbReference type="EMBL" id="MU003774">
    <property type="protein sequence ID" value="KAF2723838.1"/>
    <property type="molecule type" value="Genomic_DNA"/>
</dbReference>
<comment type="caution">
    <text evidence="1">The sequence shown here is derived from an EMBL/GenBank/DDBJ whole genome shotgun (WGS) entry which is preliminary data.</text>
</comment>
<dbReference type="AlphaFoldDB" id="A0A9P4USK5"/>
<name>A0A9P4USK5_9PEZI</name>
<dbReference type="Proteomes" id="UP000799441">
    <property type="component" value="Unassembled WGS sequence"/>
</dbReference>
<sequence>MECVLILSAGIPVTVYALPPIAFLAIEPSTNSENHDLFYKQYAATLCLARAVFPSSLERRILRRLPLDLVNHTHETSPNFSFGECVQIIVVGGNIQQPLWLDMSDGADVVLRRQNKLIVDQPFAVLTKYSARVQGYCLVVLNSDIVLVRAVFLRNLHKETCDERTADVFVVFLVFKRC</sequence>
<organism evidence="1 2">
    <name type="scientific">Polychaeton citri CBS 116435</name>
    <dbReference type="NCBI Taxonomy" id="1314669"/>
    <lineage>
        <taxon>Eukaryota</taxon>
        <taxon>Fungi</taxon>
        <taxon>Dikarya</taxon>
        <taxon>Ascomycota</taxon>
        <taxon>Pezizomycotina</taxon>
        <taxon>Dothideomycetes</taxon>
        <taxon>Dothideomycetidae</taxon>
        <taxon>Capnodiales</taxon>
        <taxon>Capnodiaceae</taxon>
        <taxon>Polychaeton</taxon>
    </lineage>
</organism>
<protein>
    <submittedName>
        <fullName evidence="1">Uncharacterized protein</fullName>
    </submittedName>
</protein>
<accession>A0A9P4USK5</accession>